<dbReference type="Proteomes" id="UP000746595">
    <property type="component" value="Unassembled WGS sequence"/>
</dbReference>
<dbReference type="InterPro" id="IPR025242">
    <property type="entry name" value="DUF4193"/>
</dbReference>
<dbReference type="Pfam" id="PF13834">
    <property type="entry name" value="DUF4193"/>
    <property type="match status" value="1"/>
</dbReference>
<sequence>MAQDYDEVRPDVAEASERVLKDVQKIEAPNAKSVQADLEETDLSEGQELPGAIVLDELVVEVIPQGADEFVCSECFSVRHRSQAAKVLGGVIICRECNEL</sequence>
<evidence type="ECO:0000313" key="2">
    <source>
        <dbReference type="Proteomes" id="UP000746595"/>
    </source>
</evidence>
<name>A0ABX1G7H7_9MICC</name>
<gene>
    <name evidence="1" type="ORF">HED64_14795</name>
</gene>
<comment type="caution">
    <text evidence="1">The sequence shown here is derived from an EMBL/GenBank/DDBJ whole genome shotgun (WGS) entry which is preliminary data.</text>
</comment>
<proteinExistence type="predicted"/>
<reference evidence="1 2" key="1">
    <citation type="submission" date="2020-04" db="EMBL/GenBank/DDBJ databases">
        <title>Paeniglutamicibacter sp. ANT13_2, a novel actinomycete isolated from sediment in Antarctica.</title>
        <authorList>
            <person name="Sakdapetsiri C."/>
            <person name="Pinyakong O."/>
        </authorList>
    </citation>
    <scope>NUCLEOTIDE SEQUENCE [LARGE SCALE GENOMIC DNA]</scope>
    <source>
        <strain evidence="1 2">ANT13_2</strain>
    </source>
</reference>
<accession>A0ABX1G7H7</accession>
<dbReference type="EMBL" id="JAAWVT010000008">
    <property type="protein sequence ID" value="NKG21968.1"/>
    <property type="molecule type" value="Genomic_DNA"/>
</dbReference>
<dbReference type="RefSeq" id="WP_132361475.1">
    <property type="nucleotide sequence ID" value="NZ_JAAWVT010000008.1"/>
</dbReference>
<organism evidence="1 2">
    <name type="scientific">Paeniglutamicibacter terrestris</name>
    <dbReference type="NCBI Taxonomy" id="2723403"/>
    <lineage>
        <taxon>Bacteria</taxon>
        <taxon>Bacillati</taxon>
        <taxon>Actinomycetota</taxon>
        <taxon>Actinomycetes</taxon>
        <taxon>Micrococcales</taxon>
        <taxon>Micrococcaceae</taxon>
        <taxon>Paeniglutamicibacter</taxon>
    </lineage>
</organism>
<evidence type="ECO:0000313" key="1">
    <source>
        <dbReference type="EMBL" id="NKG21968.1"/>
    </source>
</evidence>
<keyword evidence="2" id="KW-1185">Reference proteome</keyword>
<protein>
    <submittedName>
        <fullName evidence="1">DUF4193 domain-containing protein</fullName>
    </submittedName>
</protein>